<organism evidence="1">
    <name type="scientific">Ixodes ricinus</name>
    <name type="common">Common tick</name>
    <name type="synonym">Acarus ricinus</name>
    <dbReference type="NCBI Taxonomy" id="34613"/>
    <lineage>
        <taxon>Eukaryota</taxon>
        <taxon>Metazoa</taxon>
        <taxon>Ecdysozoa</taxon>
        <taxon>Arthropoda</taxon>
        <taxon>Chelicerata</taxon>
        <taxon>Arachnida</taxon>
        <taxon>Acari</taxon>
        <taxon>Parasitiformes</taxon>
        <taxon>Ixodida</taxon>
        <taxon>Ixodoidea</taxon>
        <taxon>Ixodidae</taxon>
        <taxon>Ixodinae</taxon>
        <taxon>Ixodes</taxon>
    </lineage>
</organism>
<evidence type="ECO:0000313" key="1">
    <source>
        <dbReference type="EMBL" id="MXU87625.1"/>
    </source>
</evidence>
<sequence>MRWSQFLLHHFFTAELLWARFPRIVSGTKQMSTQHSGCRRRSQMAVAVQSVVFAGCLLAAVAHRSRQPRRLADGLYFIPTIVQLRWSSFFAKVERLF</sequence>
<protein>
    <submittedName>
        <fullName evidence="1">Uncharacterized protein</fullName>
    </submittedName>
</protein>
<reference evidence="1" key="1">
    <citation type="submission" date="2019-12" db="EMBL/GenBank/DDBJ databases">
        <title>An insight into the sialome of adult female Ixodes ricinus ticks feeding for 6 days.</title>
        <authorList>
            <person name="Perner J."/>
            <person name="Ribeiro J.M.C."/>
        </authorList>
    </citation>
    <scope>NUCLEOTIDE SEQUENCE</scope>
    <source>
        <strain evidence="1">Semi-engorged</strain>
        <tissue evidence="1">Salivary glands</tissue>
    </source>
</reference>
<name>A0A6B0UFC4_IXORI</name>
<dbReference type="EMBL" id="GIFC01005542">
    <property type="protein sequence ID" value="MXU87625.1"/>
    <property type="molecule type" value="Transcribed_RNA"/>
</dbReference>
<accession>A0A6B0UFC4</accession>
<proteinExistence type="predicted"/>
<dbReference type="AlphaFoldDB" id="A0A6B0UFC4"/>